<dbReference type="SUPFAM" id="SSF46689">
    <property type="entry name" value="Homeodomain-like"/>
    <property type="match status" value="2"/>
</dbReference>
<protein>
    <submittedName>
        <fullName evidence="4">Transcriptional regulator GlxA family with amidase domain</fullName>
    </submittedName>
</protein>
<dbReference type="InterPro" id="IPR029062">
    <property type="entry name" value="Class_I_gatase-like"/>
</dbReference>
<dbReference type="CDD" id="cd03137">
    <property type="entry name" value="GATase1_AraC_1"/>
    <property type="match status" value="1"/>
</dbReference>
<dbReference type="InterPro" id="IPR018060">
    <property type="entry name" value="HTH_AraC"/>
</dbReference>
<reference evidence="4 5" key="1">
    <citation type="submission" date="2021-03" db="EMBL/GenBank/DDBJ databases">
        <title>Genomic Encyclopedia of Type Strains, Phase III (KMG-III): the genomes of soil and plant-associated and newly described type strains.</title>
        <authorList>
            <person name="Whitman W."/>
        </authorList>
    </citation>
    <scope>NUCLEOTIDE SEQUENCE [LARGE SCALE GENOMIC DNA]</scope>
    <source>
        <strain evidence="4 5">IMMIB AFH-6</strain>
    </source>
</reference>
<sequence length="323" mass="35321">MRIVILAPPGVQSLDVVGPAEVFWEAARRLGDPAAYEVQVMGTAEGPVVGTGSLRFLADRTIHDPDQPIDTLLIGGDPSFDAIDPAVIAWLRRRVPTVRRYGSICTGVFLLAATGLLDGRRVTTHWECADKLRAEYPNLTVDDDQIFIRDGALCTAAGVTSGIDLALSLLEEDHGRDLALLVARYMVMFLKRPGGQSQFSAHLAAQTASRTTIQRSQQYVLENLSSDLSVESLALQAGMSPRNFARIFRRDTNRTPAEFVAAARLDAARRMLVDTPAPLQRISHSCGFGDLSTMRRAFLRNLGITPLDYRKRFRSTADAGAGR</sequence>
<dbReference type="InterPro" id="IPR052158">
    <property type="entry name" value="INH-QAR"/>
</dbReference>
<dbReference type="InterPro" id="IPR002818">
    <property type="entry name" value="DJ-1/PfpI"/>
</dbReference>
<evidence type="ECO:0000256" key="1">
    <source>
        <dbReference type="ARBA" id="ARBA00023015"/>
    </source>
</evidence>
<gene>
    <name evidence="4" type="ORF">J2851_005288</name>
</gene>
<keyword evidence="5" id="KW-1185">Reference proteome</keyword>
<evidence type="ECO:0000313" key="5">
    <source>
        <dbReference type="Proteomes" id="UP000781958"/>
    </source>
</evidence>
<name>A0ABS4STP9_9PROT</name>
<dbReference type="PANTHER" id="PTHR43130:SF3">
    <property type="entry name" value="HTH-TYPE TRANSCRIPTIONAL REGULATOR RV1931C"/>
    <property type="match status" value="1"/>
</dbReference>
<dbReference type="SMART" id="SM00342">
    <property type="entry name" value="HTH_ARAC"/>
    <property type="match status" value="1"/>
</dbReference>
<keyword evidence="1" id="KW-0805">Transcription regulation</keyword>
<accession>A0ABS4STP9</accession>
<evidence type="ECO:0000259" key="3">
    <source>
        <dbReference type="PROSITE" id="PS01124"/>
    </source>
</evidence>
<comment type="caution">
    <text evidence="4">The sequence shown here is derived from an EMBL/GenBank/DDBJ whole genome shotgun (WGS) entry which is preliminary data.</text>
</comment>
<dbReference type="EMBL" id="JAGINP010000022">
    <property type="protein sequence ID" value="MBP2295478.1"/>
    <property type="molecule type" value="Genomic_DNA"/>
</dbReference>
<dbReference type="InterPro" id="IPR009057">
    <property type="entry name" value="Homeodomain-like_sf"/>
</dbReference>
<organism evidence="4 5">
    <name type="scientific">Azospirillum rugosum</name>
    <dbReference type="NCBI Taxonomy" id="416170"/>
    <lineage>
        <taxon>Bacteria</taxon>
        <taxon>Pseudomonadati</taxon>
        <taxon>Pseudomonadota</taxon>
        <taxon>Alphaproteobacteria</taxon>
        <taxon>Rhodospirillales</taxon>
        <taxon>Azospirillaceae</taxon>
        <taxon>Azospirillum</taxon>
    </lineage>
</organism>
<dbReference type="Pfam" id="PF01965">
    <property type="entry name" value="DJ-1_PfpI"/>
    <property type="match status" value="1"/>
</dbReference>
<keyword evidence="2" id="KW-0804">Transcription</keyword>
<dbReference type="PANTHER" id="PTHR43130">
    <property type="entry name" value="ARAC-FAMILY TRANSCRIPTIONAL REGULATOR"/>
    <property type="match status" value="1"/>
</dbReference>
<dbReference type="RefSeq" id="WP_209769999.1">
    <property type="nucleotide sequence ID" value="NZ_JAGINP010000022.1"/>
</dbReference>
<feature type="domain" description="HTH araC/xylS-type" evidence="3">
    <location>
        <begin position="214"/>
        <end position="312"/>
    </location>
</feature>
<evidence type="ECO:0000313" key="4">
    <source>
        <dbReference type="EMBL" id="MBP2295478.1"/>
    </source>
</evidence>
<dbReference type="Gene3D" id="3.40.50.880">
    <property type="match status" value="1"/>
</dbReference>
<proteinExistence type="predicted"/>
<dbReference type="Proteomes" id="UP000781958">
    <property type="component" value="Unassembled WGS sequence"/>
</dbReference>
<dbReference type="SUPFAM" id="SSF52317">
    <property type="entry name" value="Class I glutamine amidotransferase-like"/>
    <property type="match status" value="1"/>
</dbReference>
<dbReference type="Pfam" id="PF12833">
    <property type="entry name" value="HTH_18"/>
    <property type="match status" value="1"/>
</dbReference>
<dbReference type="PROSITE" id="PS01124">
    <property type="entry name" value="HTH_ARAC_FAMILY_2"/>
    <property type="match status" value="1"/>
</dbReference>
<evidence type="ECO:0000256" key="2">
    <source>
        <dbReference type="ARBA" id="ARBA00023163"/>
    </source>
</evidence>
<dbReference type="Gene3D" id="1.10.10.60">
    <property type="entry name" value="Homeodomain-like"/>
    <property type="match status" value="1"/>
</dbReference>